<evidence type="ECO:0000256" key="2">
    <source>
        <dbReference type="ARBA" id="ARBA00012438"/>
    </source>
</evidence>
<dbReference type="GO" id="GO:0000155">
    <property type="term" value="F:phosphorelay sensor kinase activity"/>
    <property type="evidence" value="ECO:0007669"/>
    <property type="project" value="InterPro"/>
</dbReference>
<dbReference type="SMART" id="SM00387">
    <property type="entry name" value="HATPase_c"/>
    <property type="match status" value="1"/>
</dbReference>
<dbReference type="CDD" id="cd00082">
    <property type="entry name" value="HisKA"/>
    <property type="match status" value="1"/>
</dbReference>
<keyword evidence="7" id="KW-1133">Transmembrane helix</keyword>
<dbReference type="SUPFAM" id="SSF47384">
    <property type="entry name" value="Homodimeric domain of signal transducing histidine kinase"/>
    <property type="match status" value="1"/>
</dbReference>
<dbReference type="PROSITE" id="PS50109">
    <property type="entry name" value="HIS_KIN"/>
    <property type="match status" value="1"/>
</dbReference>
<dbReference type="PANTHER" id="PTHR43047">
    <property type="entry name" value="TWO-COMPONENT HISTIDINE PROTEIN KINASE"/>
    <property type="match status" value="1"/>
</dbReference>
<dbReference type="SMART" id="SM00448">
    <property type="entry name" value="REC"/>
    <property type="match status" value="1"/>
</dbReference>
<protein>
    <recommendedName>
        <fullName evidence="2">histidine kinase</fullName>
        <ecNumber evidence="2">2.7.13.3</ecNumber>
    </recommendedName>
</protein>
<dbReference type="Pfam" id="PF02518">
    <property type="entry name" value="HATPase_c"/>
    <property type="match status" value="1"/>
</dbReference>
<gene>
    <name evidence="10" type="ORF">GCM10007384_28450</name>
</gene>
<dbReference type="AlphaFoldDB" id="A0A918JX94"/>
<keyword evidence="11" id="KW-1185">Reference proteome</keyword>
<dbReference type="Gene3D" id="3.30.565.10">
    <property type="entry name" value="Histidine kinase-like ATPase, C-terminal domain"/>
    <property type="match status" value="1"/>
</dbReference>
<evidence type="ECO:0000256" key="5">
    <source>
        <dbReference type="ARBA" id="ARBA00022777"/>
    </source>
</evidence>
<name>A0A918JX94_9FLAO</name>
<dbReference type="InterPro" id="IPR036890">
    <property type="entry name" value="HATPase_C_sf"/>
</dbReference>
<feature type="domain" description="Response regulatory" evidence="9">
    <location>
        <begin position="624"/>
        <end position="738"/>
    </location>
</feature>
<dbReference type="EMBL" id="BMWS01000020">
    <property type="protein sequence ID" value="GGX25663.1"/>
    <property type="molecule type" value="Genomic_DNA"/>
</dbReference>
<evidence type="ECO:0000313" key="11">
    <source>
        <dbReference type="Proteomes" id="UP000601108"/>
    </source>
</evidence>
<dbReference type="Gene3D" id="1.10.287.130">
    <property type="match status" value="1"/>
</dbReference>
<keyword evidence="5 10" id="KW-0418">Kinase</keyword>
<feature type="domain" description="Histidine kinase" evidence="8">
    <location>
        <begin position="380"/>
        <end position="601"/>
    </location>
</feature>
<dbReference type="PROSITE" id="PS50110">
    <property type="entry name" value="RESPONSE_REGULATORY"/>
    <property type="match status" value="1"/>
</dbReference>
<dbReference type="InterPro" id="IPR001789">
    <property type="entry name" value="Sig_transdc_resp-reg_receiver"/>
</dbReference>
<keyword evidence="7" id="KW-0812">Transmembrane</keyword>
<dbReference type="InterPro" id="IPR005467">
    <property type="entry name" value="His_kinase_dom"/>
</dbReference>
<evidence type="ECO:0000256" key="6">
    <source>
        <dbReference type="PROSITE-ProRule" id="PRU00169"/>
    </source>
</evidence>
<dbReference type="Pfam" id="PF00072">
    <property type="entry name" value="Response_reg"/>
    <property type="match status" value="1"/>
</dbReference>
<dbReference type="RefSeq" id="WP_027414408.1">
    <property type="nucleotide sequence ID" value="NZ_BMWS01000020.1"/>
</dbReference>
<dbReference type="CDD" id="cd17546">
    <property type="entry name" value="REC_hyHK_CKI1_RcsC-like"/>
    <property type="match status" value="1"/>
</dbReference>
<evidence type="ECO:0000259" key="9">
    <source>
        <dbReference type="PROSITE" id="PS50110"/>
    </source>
</evidence>
<dbReference type="PANTHER" id="PTHR43047:SF64">
    <property type="entry name" value="HISTIDINE KINASE CONTAINING CHEY-HOMOLOGOUS RECEIVER DOMAIN AND PAS DOMAIN-RELATED"/>
    <property type="match status" value="1"/>
</dbReference>
<keyword evidence="3 6" id="KW-0597">Phosphoprotein</keyword>
<evidence type="ECO:0000259" key="8">
    <source>
        <dbReference type="PROSITE" id="PS50109"/>
    </source>
</evidence>
<dbReference type="Pfam" id="PF00512">
    <property type="entry name" value="HisKA"/>
    <property type="match status" value="1"/>
</dbReference>
<dbReference type="SUPFAM" id="SSF52172">
    <property type="entry name" value="CheY-like"/>
    <property type="match status" value="1"/>
</dbReference>
<accession>A0A918JX94</accession>
<dbReference type="EC" id="2.7.13.3" evidence="2"/>
<dbReference type="InterPro" id="IPR003661">
    <property type="entry name" value="HisK_dim/P_dom"/>
</dbReference>
<organism evidence="10 11">
    <name type="scientific">Aquimarina muelleri</name>
    <dbReference type="NCBI Taxonomy" id="279356"/>
    <lineage>
        <taxon>Bacteria</taxon>
        <taxon>Pseudomonadati</taxon>
        <taxon>Bacteroidota</taxon>
        <taxon>Flavobacteriia</taxon>
        <taxon>Flavobacteriales</taxon>
        <taxon>Flavobacteriaceae</taxon>
        <taxon>Aquimarina</taxon>
    </lineage>
</organism>
<evidence type="ECO:0000256" key="4">
    <source>
        <dbReference type="ARBA" id="ARBA00022679"/>
    </source>
</evidence>
<dbReference type="Gene3D" id="3.40.50.2300">
    <property type="match status" value="1"/>
</dbReference>
<evidence type="ECO:0000256" key="7">
    <source>
        <dbReference type="SAM" id="Phobius"/>
    </source>
</evidence>
<dbReference type="PRINTS" id="PR00344">
    <property type="entry name" value="BCTRLSENSOR"/>
</dbReference>
<comment type="catalytic activity">
    <reaction evidence="1">
        <text>ATP + protein L-histidine = ADP + protein N-phospho-L-histidine.</text>
        <dbReference type="EC" id="2.7.13.3"/>
    </reaction>
</comment>
<keyword evidence="4" id="KW-0808">Transferase</keyword>
<sequence>MKVWSTNVKKTIIILLFFCNVSFGQEKTVIHKSIDSIEEIVSRLIKNDSIVEARTVLDTVYKKYQHTKHNNFWVIYNYNYGVLFNSSAKFKEALKYLLESQKYSNKTPNKLYKERISGMILRIYREVNMYKELDSLYAINIVENKKNNSVAVFLNYTDYVISCMRRKQYKKVIDTTNKAILELDAFDFTDKSKRIIKSINKVVRNELKLHLAMALIEKKEDYKKSYQLLGEVNKDSLLFVKRERDQYLRLISQYKARYFYEFDKNIDSVFYHQSLSNKYQEVYIKKLKERASNASDFIYEIAKNKNDTEKLSIINNTNIQLKKNYAQISFLISFLLLLAIIFSAYVFRSYSQNNKINKKLKDKNEELLAVDEERNQFFSVMSHELRTPIYTIQGLIEIIENTTNETQRKEFLKTLQFSNNHLSSLVNNALEYSKFRLGNVRLNKDAFCLDEMLQEIGNSFSYQLHKNNTTLHIDISPRTETNVIGDRLKISQLFINLISNAIKFTVNGNIWVKVIQLTKIENTIMFRFVVKDDGIGIEKELQADIFNGFKGVNHINENTGGSGLGLYIVKKIIEDLYKSSIQLESKKDKGTAFSFDIEMKQNLQTITTINLKGKDCEKILKGYHILIVDDNKINLMITKKVLESAGANCIIVDNGVEAIAKIHKNNFDIVFMDVHMPGQDGLQTTQKIREFNKKVIILALTAVDLEKNIKKIGQSGMNGIITKPYKKSDLFQKIRSYPLK</sequence>
<proteinExistence type="predicted"/>
<reference evidence="10 11" key="1">
    <citation type="journal article" date="2014" name="Int. J. Syst. Evol. Microbiol.">
        <title>Complete genome sequence of Corynebacterium casei LMG S-19264T (=DSM 44701T), isolated from a smear-ripened cheese.</title>
        <authorList>
            <consortium name="US DOE Joint Genome Institute (JGI-PGF)"/>
            <person name="Walter F."/>
            <person name="Albersmeier A."/>
            <person name="Kalinowski J."/>
            <person name="Ruckert C."/>
        </authorList>
    </citation>
    <scope>NUCLEOTIDE SEQUENCE [LARGE SCALE GENOMIC DNA]</scope>
    <source>
        <strain evidence="10 11">KCTC 12285</strain>
    </source>
</reference>
<feature type="transmembrane region" description="Helical" evidence="7">
    <location>
        <begin position="325"/>
        <end position="347"/>
    </location>
</feature>
<dbReference type="InterPro" id="IPR011006">
    <property type="entry name" value="CheY-like_superfamily"/>
</dbReference>
<evidence type="ECO:0000256" key="3">
    <source>
        <dbReference type="ARBA" id="ARBA00022553"/>
    </source>
</evidence>
<evidence type="ECO:0000256" key="1">
    <source>
        <dbReference type="ARBA" id="ARBA00000085"/>
    </source>
</evidence>
<keyword evidence="7" id="KW-0472">Membrane</keyword>
<dbReference type="InterPro" id="IPR036097">
    <property type="entry name" value="HisK_dim/P_sf"/>
</dbReference>
<dbReference type="InterPro" id="IPR004358">
    <property type="entry name" value="Sig_transdc_His_kin-like_C"/>
</dbReference>
<comment type="caution">
    <text evidence="10">The sequence shown here is derived from an EMBL/GenBank/DDBJ whole genome shotgun (WGS) entry which is preliminary data.</text>
</comment>
<dbReference type="SUPFAM" id="SSF55874">
    <property type="entry name" value="ATPase domain of HSP90 chaperone/DNA topoisomerase II/histidine kinase"/>
    <property type="match status" value="1"/>
</dbReference>
<dbReference type="InterPro" id="IPR003594">
    <property type="entry name" value="HATPase_dom"/>
</dbReference>
<dbReference type="SMART" id="SM00388">
    <property type="entry name" value="HisKA"/>
    <property type="match status" value="1"/>
</dbReference>
<evidence type="ECO:0000313" key="10">
    <source>
        <dbReference type="EMBL" id="GGX25663.1"/>
    </source>
</evidence>
<dbReference type="Proteomes" id="UP000601108">
    <property type="component" value="Unassembled WGS sequence"/>
</dbReference>
<feature type="modified residue" description="4-aspartylphosphate" evidence="6">
    <location>
        <position position="673"/>
    </location>
</feature>